<evidence type="ECO:0000313" key="3">
    <source>
        <dbReference type="EMBL" id="TEB37703.1"/>
    </source>
</evidence>
<organism evidence="3 4">
    <name type="scientific">Coprinellus micaceus</name>
    <name type="common">Glistening ink-cap mushroom</name>
    <name type="synonym">Coprinus micaceus</name>
    <dbReference type="NCBI Taxonomy" id="71717"/>
    <lineage>
        <taxon>Eukaryota</taxon>
        <taxon>Fungi</taxon>
        <taxon>Dikarya</taxon>
        <taxon>Basidiomycota</taxon>
        <taxon>Agaricomycotina</taxon>
        <taxon>Agaricomycetes</taxon>
        <taxon>Agaricomycetidae</taxon>
        <taxon>Agaricales</taxon>
        <taxon>Agaricineae</taxon>
        <taxon>Psathyrellaceae</taxon>
        <taxon>Coprinellus</taxon>
    </lineage>
</organism>
<dbReference type="EMBL" id="QPFP01000003">
    <property type="protein sequence ID" value="TEB37703.1"/>
    <property type="molecule type" value="Genomic_DNA"/>
</dbReference>
<reference evidence="3 4" key="1">
    <citation type="journal article" date="2019" name="Nat. Ecol. Evol.">
        <title>Megaphylogeny resolves global patterns of mushroom evolution.</title>
        <authorList>
            <person name="Varga T."/>
            <person name="Krizsan K."/>
            <person name="Foldi C."/>
            <person name="Dima B."/>
            <person name="Sanchez-Garcia M."/>
            <person name="Sanchez-Ramirez S."/>
            <person name="Szollosi G.J."/>
            <person name="Szarkandi J.G."/>
            <person name="Papp V."/>
            <person name="Albert L."/>
            <person name="Andreopoulos W."/>
            <person name="Angelini C."/>
            <person name="Antonin V."/>
            <person name="Barry K.W."/>
            <person name="Bougher N.L."/>
            <person name="Buchanan P."/>
            <person name="Buyck B."/>
            <person name="Bense V."/>
            <person name="Catcheside P."/>
            <person name="Chovatia M."/>
            <person name="Cooper J."/>
            <person name="Damon W."/>
            <person name="Desjardin D."/>
            <person name="Finy P."/>
            <person name="Geml J."/>
            <person name="Haridas S."/>
            <person name="Hughes K."/>
            <person name="Justo A."/>
            <person name="Karasinski D."/>
            <person name="Kautmanova I."/>
            <person name="Kiss B."/>
            <person name="Kocsube S."/>
            <person name="Kotiranta H."/>
            <person name="LaButti K.M."/>
            <person name="Lechner B.E."/>
            <person name="Liimatainen K."/>
            <person name="Lipzen A."/>
            <person name="Lukacs Z."/>
            <person name="Mihaltcheva S."/>
            <person name="Morgado L.N."/>
            <person name="Niskanen T."/>
            <person name="Noordeloos M.E."/>
            <person name="Ohm R.A."/>
            <person name="Ortiz-Santana B."/>
            <person name="Ovrebo C."/>
            <person name="Racz N."/>
            <person name="Riley R."/>
            <person name="Savchenko A."/>
            <person name="Shiryaev A."/>
            <person name="Soop K."/>
            <person name="Spirin V."/>
            <person name="Szebenyi C."/>
            <person name="Tomsovsky M."/>
            <person name="Tulloss R.E."/>
            <person name="Uehling J."/>
            <person name="Grigoriev I.V."/>
            <person name="Vagvolgyi C."/>
            <person name="Papp T."/>
            <person name="Martin F.M."/>
            <person name="Miettinen O."/>
            <person name="Hibbett D.S."/>
            <person name="Nagy L.G."/>
        </authorList>
    </citation>
    <scope>NUCLEOTIDE SEQUENCE [LARGE SCALE GENOMIC DNA]</scope>
    <source>
        <strain evidence="3 4">FP101781</strain>
    </source>
</reference>
<accession>A0A4Y7TU59</accession>
<dbReference type="OrthoDB" id="543373at2759"/>
<evidence type="ECO:0000256" key="1">
    <source>
        <dbReference type="SAM" id="MobiDB-lite"/>
    </source>
</evidence>
<sequence length="171" mass="18504">MDLQTDAVLQVFQRGLKDGESVEVRYAALLASVAYLSAAEPGQLAQSLSLMYPILETVHVLSQNLLSPPLYPSSSAPSPSSSSSPTSSQEKPLSNTAQLTRFLTALTPLCTSNPALFQPHLSALLSFMPQLILPAVDCGPTPTTVTITTQARTGRVVRTLRKSWRRRRGLR</sequence>
<gene>
    <name evidence="3" type="ORF">FA13DRAFT_705777</name>
</gene>
<dbReference type="AlphaFoldDB" id="A0A4Y7TU59"/>
<feature type="domain" description="IPO4/5-like TPR repeats" evidence="2">
    <location>
        <begin position="4"/>
        <end position="61"/>
    </location>
</feature>
<evidence type="ECO:0000313" key="4">
    <source>
        <dbReference type="Proteomes" id="UP000298030"/>
    </source>
</evidence>
<proteinExistence type="predicted"/>
<dbReference type="InterPro" id="IPR011989">
    <property type="entry name" value="ARM-like"/>
</dbReference>
<dbReference type="Pfam" id="PF25780">
    <property type="entry name" value="TPR_IPO5"/>
    <property type="match status" value="1"/>
</dbReference>
<protein>
    <recommendedName>
        <fullName evidence="2">IPO4/5-like TPR repeats domain-containing protein</fullName>
    </recommendedName>
</protein>
<dbReference type="Proteomes" id="UP000298030">
    <property type="component" value="Unassembled WGS sequence"/>
</dbReference>
<keyword evidence="4" id="KW-1185">Reference proteome</keyword>
<comment type="caution">
    <text evidence="3">The sequence shown here is derived from an EMBL/GenBank/DDBJ whole genome shotgun (WGS) entry which is preliminary data.</text>
</comment>
<dbReference type="STRING" id="71717.A0A4Y7TU59"/>
<dbReference type="InterPro" id="IPR057672">
    <property type="entry name" value="TPR_IPO4/5"/>
</dbReference>
<feature type="region of interest" description="Disordered" evidence="1">
    <location>
        <begin position="71"/>
        <end position="94"/>
    </location>
</feature>
<dbReference type="Gene3D" id="1.25.10.10">
    <property type="entry name" value="Leucine-rich Repeat Variant"/>
    <property type="match status" value="1"/>
</dbReference>
<name>A0A4Y7TU59_COPMI</name>
<evidence type="ECO:0000259" key="2">
    <source>
        <dbReference type="Pfam" id="PF25780"/>
    </source>
</evidence>